<feature type="region of interest" description="Disordered" evidence="4">
    <location>
        <begin position="117"/>
        <end position="166"/>
    </location>
</feature>
<organism evidence="5 6">
    <name type="scientific">Sus scrofa</name>
    <name type="common">Pig</name>
    <dbReference type="NCBI Taxonomy" id="9823"/>
    <lineage>
        <taxon>Eukaryota</taxon>
        <taxon>Metazoa</taxon>
        <taxon>Chordata</taxon>
        <taxon>Craniata</taxon>
        <taxon>Vertebrata</taxon>
        <taxon>Euteleostomi</taxon>
        <taxon>Mammalia</taxon>
        <taxon>Eutheria</taxon>
        <taxon>Laurasiatheria</taxon>
        <taxon>Artiodactyla</taxon>
        <taxon>Suina</taxon>
        <taxon>Suidae</taxon>
        <taxon>Sus</taxon>
    </lineage>
</organism>
<dbReference type="AlphaFoldDB" id="A0A8D0PBA4"/>
<evidence type="ECO:0000313" key="6">
    <source>
        <dbReference type="Proteomes" id="UP000694726"/>
    </source>
</evidence>
<keyword evidence="2" id="KW-0677">Repeat</keyword>
<evidence type="ECO:0000313" key="5">
    <source>
        <dbReference type="Ensembl" id="ENSSSCP00015031171.1"/>
    </source>
</evidence>
<dbReference type="SUPFAM" id="SSF52058">
    <property type="entry name" value="L domain-like"/>
    <property type="match status" value="1"/>
</dbReference>
<dbReference type="Ensembl" id="ENSSSCT00015077456.1">
    <property type="protein sequence ID" value="ENSSSCP00015031171.1"/>
    <property type="gene ID" value="ENSSSCG00015057903.1"/>
</dbReference>
<proteinExistence type="predicted"/>
<dbReference type="InterPro" id="IPR001611">
    <property type="entry name" value="Leu-rich_rpt"/>
</dbReference>
<feature type="compositionally biased region" description="Polar residues" evidence="4">
    <location>
        <begin position="131"/>
        <end position="141"/>
    </location>
</feature>
<evidence type="ECO:0000256" key="1">
    <source>
        <dbReference type="ARBA" id="ARBA00022614"/>
    </source>
</evidence>
<evidence type="ECO:0000256" key="3">
    <source>
        <dbReference type="ARBA" id="ARBA00071428"/>
    </source>
</evidence>
<feature type="region of interest" description="Disordered" evidence="4">
    <location>
        <begin position="1"/>
        <end position="52"/>
    </location>
</feature>
<dbReference type="PROSITE" id="PS51450">
    <property type="entry name" value="LRR"/>
    <property type="match status" value="2"/>
</dbReference>
<dbReference type="PANTHER" id="PTHR18849:SF8">
    <property type="entry name" value="LEUCINE-RICH REPEAT-CONTAINING PROTEIN 61"/>
    <property type="match status" value="1"/>
</dbReference>
<feature type="compositionally biased region" description="Basic and acidic residues" evidence="4">
    <location>
        <begin position="154"/>
        <end position="166"/>
    </location>
</feature>
<dbReference type="Gene3D" id="3.80.10.10">
    <property type="entry name" value="Ribonuclease Inhibitor"/>
    <property type="match status" value="1"/>
</dbReference>
<evidence type="ECO:0000256" key="2">
    <source>
        <dbReference type="ARBA" id="ARBA00022737"/>
    </source>
</evidence>
<dbReference type="InterPro" id="IPR032675">
    <property type="entry name" value="LRR_dom_sf"/>
</dbReference>
<evidence type="ECO:0000256" key="4">
    <source>
        <dbReference type="SAM" id="MobiDB-lite"/>
    </source>
</evidence>
<gene>
    <name evidence="5" type="primary">LRRC61</name>
</gene>
<protein>
    <recommendedName>
        <fullName evidence="3">Leucine-rich repeat-containing protein 61</fullName>
    </recommendedName>
</protein>
<dbReference type="FunFam" id="3.80.10.10:FF:000252">
    <property type="entry name" value="Leucine-rich repeat-containing protein 61"/>
    <property type="match status" value="1"/>
</dbReference>
<dbReference type="PANTHER" id="PTHR18849">
    <property type="entry name" value="LEUCINE RICH REPEAT PROTEIN"/>
    <property type="match status" value="1"/>
</dbReference>
<dbReference type="Proteomes" id="UP000694727">
    <property type="component" value="Unplaced"/>
</dbReference>
<dbReference type="Pfam" id="PF12799">
    <property type="entry name" value="LRR_4"/>
    <property type="match status" value="1"/>
</dbReference>
<dbReference type="InterPro" id="IPR025875">
    <property type="entry name" value="Leu-rich_rpt_4"/>
</dbReference>
<sequence>MVSEDSTPPSPSLQGPRAGRAGATLSGRRSRSPGTGGKGQEEPVRRSSPSGSLLLAQRERSLLEQLESAGLLASESSGASLSTENHLASIIVKKYLRENETGPTSLRGGCWKQALGTGPGRVEGQPLEASSPLTATSTHNPVTELPATWPPRLMEPRGEKPGEADGVRVTPQLLKSRSGEFALESILLLKLRGLGLVDLGCLGECLGLEWLDLSGNALTQLGPLASLRQLTVLNVANNRLTALEPLAACENLQRLNAAGNLLAGPGQLQCLAGLRGLECLRLRDPLARLSNPICASPSYWASVRELLPGLKVIDGERVSGRGSDFYQLCRDLDSSLRPSSSPGSRALEAQPWVEPGYWESWPPRSSSILEEACRQFQDTLQECQDLDRQASDSLARAEQALSPAGTTASFVF</sequence>
<dbReference type="Ensembl" id="ENSSSCT00025103318.1">
    <property type="protein sequence ID" value="ENSSSCP00025045784.1"/>
    <property type="gene ID" value="ENSSSCG00025074918.1"/>
</dbReference>
<accession>A0A8D0PBA4</accession>
<reference evidence="5" key="1">
    <citation type="submission" date="2025-05" db="UniProtKB">
        <authorList>
            <consortium name="Ensembl"/>
        </authorList>
    </citation>
    <scope>IDENTIFICATION</scope>
</reference>
<dbReference type="Proteomes" id="UP000694726">
    <property type="component" value="Unplaced"/>
</dbReference>
<name>A0A8D0PBA4_PIG</name>
<dbReference type="Proteomes" id="UP000694723">
    <property type="component" value="Unplaced"/>
</dbReference>
<dbReference type="Ensembl" id="ENSSSCT00060068715.1">
    <property type="protein sequence ID" value="ENSSSCP00060029534.1"/>
    <property type="gene ID" value="ENSSSCG00060050528.1"/>
</dbReference>
<keyword evidence="1" id="KW-0433">Leucine-rich repeat</keyword>